<proteinExistence type="predicted"/>
<keyword evidence="2" id="KW-1185">Reference proteome</keyword>
<dbReference type="Proteomes" id="UP001595607">
    <property type="component" value="Unassembled WGS sequence"/>
</dbReference>
<sequence>MNAAPQPLSFNQERSPSATGVVAAVSAVHTLVAMPADRARDAGVTVGTYLEIEGDPRAIAVIRGVETPAADADADSFELVIIEAELVGRLSCEGIPQPQPCCPAVGARATILDREAALGEWQSRFAAPVPLGAATCDTSLLLDAQRLLAEGLEIVGDSDQDTGETLAVVVRALLRQRFPARLVFLDADSRFTASFGRAASIVDCNQALLPAGLLTSEEMRACLEAFDTPLTDDEWYFLRMAQVAGERSLKQLIAAFERERGQAGAASHDAYASLLRRLRDARDDERLALFFGEAAEDLTPEAILQRLFRLPDGRPPMAVCQLGDVDDALKPVAARVILRLSRTLGEQAAGRVPVLLAIDGCDDLFTERDELSAVHGRFAVVRSAGYGAEASSLCILHRHAATIARLGEGQGAEADIARECSRLEPGEALLLDPKLPWPQPFTVDPLPQKAIPSATRRENASAEMDVQALLNAVVEAFASPAH</sequence>
<dbReference type="EMBL" id="JBHRVA010000002">
    <property type="protein sequence ID" value="MFC3301550.1"/>
    <property type="molecule type" value="Genomic_DNA"/>
</dbReference>
<comment type="caution">
    <text evidence="1">The sequence shown here is derived from an EMBL/GenBank/DDBJ whole genome shotgun (WGS) entry which is preliminary data.</text>
</comment>
<evidence type="ECO:0000313" key="2">
    <source>
        <dbReference type="Proteomes" id="UP001595607"/>
    </source>
</evidence>
<reference evidence="2" key="1">
    <citation type="journal article" date="2019" name="Int. J. Syst. Evol. Microbiol.">
        <title>The Global Catalogue of Microorganisms (GCM) 10K type strain sequencing project: providing services to taxonomists for standard genome sequencing and annotation.</title>
        <authorList>
            <consortium name="The Broad Institute Genomics Platform"/>
            <consortium name="The Broad Institute Genome Sequencing Center for Infectious Disease"/>
            <person name="Wu L."/>
            <person name="Ma J."/>
        </authorList>
    </citation>
    <scope>NUCLEOTIDE SEQUENCE [LARGE SCALE GENOMIC DNA]</scope>
    <source>
        <strain evidence="2">KCTC 22245</strain>
    </source>
</reference>
<evidence type="ECO:0000313" key="1">
    <source>
        <dbReference type="EMBL" id="MFC3301550.1"/>
    </source>
</evidence>
<dbReference type="RefSeq" id="WP_189572746.1">
    <property type="nucleotide sequence ID" value="NZ_BMXU01000001.1"/>
</dbReference>
<protein>
    <recommendedName>
        <fullName evidence="3">DNA helicase</fullName>
    </recommendedName>
</protein>
<evidence type="ECO:0008006" key="3">
    <source>
        <dbReference type="Google" id="ProtNLM"/>
    </source>
</evidence>
<name>A0ABV7M895_9PROT</name>
<gene>
    <name evidence="1" type="ORF">ACFONP_02240</name>
</gene>
<accession>A0ABV7M895</accession>
<organism evidence="1 2">
    <name type="scientific">Parvularcula lutaonensis</name>
    <dbReference type="NCBI Taxonomy" id="491923"/>
    <lineage>
        <taxon>Bacteria</taxon>
        <taxon>Pseudomonadati</taxon>
        <taxon>Pseudomonadota</taxon>
        <taxon>Alphaproteobacteria</taxon>
        <taxon>Parvularculales</taxon>
        <taxon>Parvularculaceae</taxon>
        <taxon>Parvularcula</taxon>
    </lineage>
</organism>